<proteinExistence type="predicted"/>
<reference evidence="1" key="1">
    <citation type="submission" date="2020-05" db="EMBL/GenBank/DDBJ databases">
        <title>Large-scale comparative analyses of tick genomes elucidate their genetic diversity and vector capacities.</title>
        <authorList>
            <person name="Jia N."/>
            <person name="Wang J."/>
            <person name="Shi W."/>
            <person name="Du L."/>
            <person name="Sun Y."/>
            <person name="Zhan W."/>
            <person name="Jiang J."/>
            <person name="Wang Q."/>
            <person name="Zhang B."/>
            <person name="Ji P."/>
            <person name="Sakyi L.B."/>
            <person name="Cui X."/>
            <person name="Yuan T."/>
            <person name="Jiang B."/>
            <person name="Yang W."/>
            <person name="Lam T.T.-Y."/>
            <person name="Chang Q."/>
            <person name="Ding S."/>
            <person name="Wang X."/>
            <person name="Zhu J."/>
            <person name="Ruan X."/>
            <person name="Zhao L."/>
            <person name="Wei J."/>
            <person name="Que T."/>
            <person name="Du C."/>
            <person name="Cheng J."/>
            <person name="Dai P."/>
            <person name="Han X."/>
            <person name="Huang E."/>
            <person name="Gao Y."/>
            <person name="Liu J."/>
            <person name="Shao H."/>
            <person name="Ye R."/>
            <person name="Li L."/>
            <person name="Wei W."/>
            <person name="Wang X."/>
            <person name="Wang C."/>
            <person name="Yang T."/>
            <person name="Huo Q."/>
            <person name="Li W."/>
            <person name="Guo W."/>
            <person name="Chen H."/>
            <person name="Zhou L."/>
            <person name="Ni X."/>
            <person name="Tian J."/>
            <person name="Zhou Y."/>
            <person name="Sheng Y."/>
            <person name="Liu T."/>
            <person name="Pan Y."/>
            <person name="Xia L."/>
            <person name="Li J."/>
            <person name="Zhao F."/>
            <person name="Cao W."/>
        </authorList>
    </citation>
    <scope>NUCLEOTIDE SEQUENCE</scope>
    <source>
        <strain evidence="1">Dsil-2018</strain>
    </source>
</reference>
<organism evidence="1 2">
    <name type="scientific">Dermacentor silvarum</name>
    <name type="common">Tick</name>
    <dbReference type="NCBI Taxonomy" id="543639"/>
    <lineage>
        <taxon>Eukaryota</taxon>
        <taxon>Metazoa</taxon>
        <taxon>Ecdysozoa</taxon>
        <taxon>Arthropoda</taxon>
        <taxon>Chelicerata</taxon>
        <taxon>Arachnida</taxon>
        <taxon>Acari</taxon>
        <taxon>Parasitiformes</taxon>
        <taxon>Ixodida</taxon>
        <taxon>Ixodoidea</taxon>
        <taxon>Ixodidae</taxon>
        <taxon>Rhipicephalinae</taxon>
        <taxon>Dermacentor</taxon>
    </lineage>
</organism>
<sequence>MHGDELNLNCAGGTAHFIGLILKWWHVVNVKSPSKGRRLRDPLQDPVRSLTGKQIEFLNFLHWLDTWRDIKMDTGALPMETHSALRLTCYSLVELCHYCLEELNFDYVLLGKFQTDRLGSDRKVRTVPAAVRNELSHLNAASVPSRRKN</sequence>
<evidence type="ECO:0000313" key="1">
    <source>
        <dbReference type="EMBL" id="KAH7973754.1"/>
    </source>
</evidence>
<gene>
    <name evidence="1" type="ORF">HPB49_004881</name>
</gene>
<name>A0ACB8DMI4_DERSI</name>
<accession>A0ACB8DMI4</accession>
<protein>
    <submittedName>
        <fullName evidence="1">Uncharacterized protein</fullName>
    </submittedName>
</protein>
<evidence type="ECO:0000313" key="2">
    <source>
        <dbReference type="Proteomes" id="UP000821865"/>
    </source>
</evidence>
<keyword evidence="2" id="KW-1185">Reference proteome</keyword>
<dbReference type="EMBL" id="CM023479">
    <property type="protein sequence ID" value="KAH7973754.1"/>
    <property type="molecule type" value="Genomic_DNA"/>
</dbReference>
<comment type="caution">
    <text evidence="1">The sequence shown here is derived from an EMBL/GenBank/DDBJ whole genome shotgun (WGS) entry which is preliminary data.</text>
</comment>
<dbReference type="Proteomes" id="UP000821865">
    <property type="component" value="Chromosome 10"/>
</dbReference>